<keyword evidence="3 9" id="KW-0808">Transferase</keyword>
<accession>A0A816BWA1</accession>
<feature type="repeat" description="TPR" evidence="8">
    <location>
        <begin position="629"/>
        <end position="662"/>
    </location>
</feature>
<feature type="repeat" description="TPR" evidence="8">
    <location>
        <begin position="503"/>
        <end position="536"/>
    </location>
</feature>
<feature type="repeat" description="TPR" evidence="8">
    <location>
        <begin position="545"/>
        <end position="578"/>
    </location>
</feature>
<evidence type="ECO:0000256" key="6">
    <source>
        <dbReference type="ARBA" id="ARBA00022803"/>
    </source>
</evidence>
<dbReference type="SUPFAM" id="SSF56399">
    <property type="entry name" value="ADP-ribosylation"/>
    <property type="match status" value="1"/>
</dbReference>
<evidence type="ECO:0000256" key="3">
    <source>
        <dbReference type="ARBA" id="ARBA00022679"/>
    </source>
</evidence>
<dbReference type="InterPro" id="IPR000768">
    <property type="entry name" value="ART"/>
</dbReference>
<dbReference type="PROSITE" id="PS51996">
    <property type="entry name" value="TR_MART"/>
    <property type="match status" value="1"/>
</dbReference>
<dbReference type="PANTHER" id="PTHR45641:SF1">
    <property type="entry name" value="AAA+ ATPASE DOMAIN-CONTAINING PROTEIN"/>
    <property type="match status" value="1"/>
</dbReference>
<evidence type="ECO:0000256" key="7">
    <source>
        <dbReference type="ARBA" id="ARBA00047597"/>
    </source>
</evidence>
<protein>
    <recommendedName>
        <fullName evidence="9">NAD(P)(+)--arginine ADP-ribosyltransferase</fullName>
        <ecNumber evidence="9">2.4.2.31</ecNumber>
    </recommendedName>
    <alternativeName>
        <fullName evidence="9">Mono(ADP-ribosyl)transferase</fullName>
    </alternativeName>
</protein>
<sequence>MDKKRSHAAKNVNFNEQNAEKRPDTSYSENYVEYNTEQVTAVLKHDTTETAINIDAASSAVFQSYSERIIQDFILVWLDENLDENNDNFQHSLIQLRVIVNTLEYFTDPDQCVDYLTTIEDEKILLVVSWEFFENIVPLIHDMSQLHTIFGFYSNNCQQQEWSKEWSKVKSIHSSIQPICASLQKFTREHDHNAIPMSFISNKILEASTTGRQNLDQLDPSYMYSMLFKEILLETEEDDTKALDNFAAYCRKQNIYEPQLNRFLCVYHQKSPIWCYSLDSFLYSMLNNALRLLDMETMIKLGFFIRSLHRQLEQLHQEQSHMRKNVFFVYRGQGLTRRDFQRLSNANGGLLSFNNFLSTTEKEGVAMIFVRSPLNEDEDIVGVLFSIKIDPSKILTSSTSYALINSYSAINTEDEILFSMHAVFRVTGIEPLYNNNHQWKVQLTITDDNDPQLSALSHRIREEISGRGWHRMSQLMLKVGCFNPAKELYDELLKQASHDSERTYIYNQLGEVRLRQGQFKDAASFFKKSLEISRKTLREDDASLATTYSNTGTAYRYMGEYSKALEFYEKSVKLKEESLPSNHPDLALSYDNIGQVYGSMGEYLKALEFYEKSAKIKEESLLSNHPDLAISYNNIGQVHDKLGDYPKALEFHEKSLKIKEISLPPNHPSMSISYDNIGLVYNNMGNYTKALEFYNKNLEITLKTLSPNHPSLAISYNNIGLLYHNMGDYSKALQAYKISVKKKEISLDPNHPSLAASYSNIGAVYQDMGKYLKAIEFCEKDLKIKERSLPSNHPDLAISYSNIGVVYKVMGDYSKALEFYEKSHQILEKVLPENHPSLATSYNNMGSVYESIGEYLKALQCYEKSYKIYEISLPENHPSLTNSYNNIGSAYDSLGEYLKALEFYGKSVAIIEKTSHPNDPSLASYYNNIGQVHEKLGDYAKSLEFHEKSIKIKEKDLNPNYHSLAIS</sequence>
<organism evidence="11 12">
    <name type="scientific">Rotaria magnacalcarata</name>
    <dbReference type="NCBI Taxonomy" id="392030"/>
    <lineage>
        <taxon>Eukaryota</taxon>
        <taxon>Metazoa</taxon>
        <taxon>Spiralia</taxon>
        <taxon>Gnathifera</taxon>
        <taxon>Rotifera</taxon>
        <taxon>Eurotatoria</taxon>
        <taxon>Bdelloidea</taxon>
        <taxon>Philodinida</taxon>
        <taxon>Philodinidae</taxon>
        <taxon>Rotaria</taxon>
    </lineage>
</organism>
<feature type="repeat" description="TPR" evidence="8">
    <location>
        <begin position="881"/>
        <end position="914"/>
    </location>
</feature>
<evidence type="ECO:0000256" key="1">
    <source>
        <dbReference type="ARBA" id="ARBA00009558"/>
    </source>
</evidence>
<feature type="repeat" description="TPR" evidence="8">
    <location>
        <begin position="755"/>
        <end position="788"/>
    </location>
</feature>
<feature type="repeat" description="TPR" evidence="8">
    <location>
        <begin position="587"/>
        <end position="620"/>
    </location>
</feature>
<feature type="repeat" description="TPR" evidence="8">
    <location>
        <begin position="839"/>
        <end position="872"/>
    </location>
</feature>
<feature type="repeat" description="TPR" evidence="8">
    <location>
        <begin position="671"/>
        <end position="704"/>
    </location>
</feature>
<evidence type="ECO:0000256" key="5">
    <source>
        <dbReference type="ARBA" id="ARBA00022737"/>
    </source>
</evidence>
<dbReference type="PANTHER" id="PTHR45641">
    <property type="entry name" value="TETRATRICOPEPTIDE REPEAT PROTEIN (AFU_ORTHOLOGUE AFUA_6G03870)"/>
    <property type="match status" value="1"/>
</dbReference>
<dbReference type="InterPro" id="IPR011990">
    <property type="entry name" value="TPR-like_helical_dom_sf"/>
</dbReference>
<dbReference type="PROSITE" id="PS50293">
    <property type="entry name" value="TPR_REGION"/>
    <property type="match status" value="2"/>
</dbReference>
<comment type="caution">
    <text evidence="11">The sequence shown here is derived from an EMBL/GenBank/DDBJ whole genome shotgun (WGS) entry which is preliminary data.</text>
</comment>
<keyword evidence="4" id="KW-0548">Nucleotidyltransferase</keyword>
<gene>
    <name evidence="11" type="ORF">CJN711_LOCUS37099</name>
</gene>
<dbReference type="GO" id="GO:0016779">
    <property type="term" value="F:nucleotidyltransferase activity"/>
    <property type="evidence" value="ECO:0007669"/>
    <property type="project" value="UniProtKB-KW"/>
</dbReference>
<dbReference type="EMBL" id="CAJNOV010017974">
    <property type="protein sequence ID" value="CAF1615222.1"/>
    <property type="molecule type" value="Genomic_DNA"/>
</dbReference>
<dbReference type="Pfam" id="PF13424">
    <property type="entry name" value="TPR_12"/>
    <property type="match status" value="5"/>
</dbReference>
<keyword evidence="6 8" id="KW-0802">TPR repeat</keyword>
<evidence type="ECO:0000313" key="11">
    <source>
        <dbReference type="EMBL" id="CAF1615222.1"/>
    </source>
</evidence>
<evidence type="ECO:0000256" key="2">
    <source>
        <dbReference type="ARBA" id="ARBA00022676"/>
    </source>
</evidence>
<dbReference type="Gene3D" id="3.90.176.10">
    <property type="entry name" value="Toxin ADP-ribosyltransferase, Chain A, domain 1"/>
    <property type="match status" value="1"/>
</dbReference>
<evidence type="ECO:0000313" key="12">
    <source>
        <dbReference type="Proteomes" id="UP000663855"/>
    </source>
</evidence>
<dbReference type="AlphaFoldDB" id="A0A816BWA1"/>
<feature type="repeat" description="TPR" evidence="8">
    <location>
        <begin position="923"/>
        <end position="956"/>
    </location>
</feature>
<dbReference type="Gene3D" id="1.25.40.10">
    <property type="entry name" value="Tetratricopeptide repeat domain"/>
    <property type="match status" value="4"/>
</dbReference>
<reference evidence="11" key="1">
    <citation type="submission" date="2021-02" db="EMBL/GenBank/DDBJ databases">
        <authorList>
            <person name="Nowell W R."/>
        </authorList>
    </citation>
    <scope>NUCLEOTIDE SEQUENCE</scope>
</reference>
<name>A0A816BWA1_9BILA</name>
<keyword evidence="9" id="KW-0520">NAD</keyword>
<dbReference type="InterPro" id="IPR019734">
    <property type="entry name" value="TPR_rpt"/>
</dbReference>
<dbReference type="EC" id="2.4.2.31" evidence="9"/>
<dbReference type="Pfam" id="PF01129">
    <property type="entry name" value="ART"/>
    <property type="match status" value="1"/>
</dbReference>
<proteinExistence type="inferred from homology"/>
<evidence type="ECO:0000256" key="4">
    <source>
        <dbReference type="ARBA" id="ARBA00022695"/>
    </source>
</evidence>
<dbReference type="SMART" id="SM00028">
    <property type="entry name" value="TPR"/>
    <property type="match status" value="12"/>
</dbReference>
<keyword evidence="9" id="KW-0521">NADP</keyword>
<feature type="repeat" description="TPR" evidence="8">
    <location>
        <begin position="797"/>
        <end position="830"/>
    </location>
</feature>
<dbReference type="SUPFAM" id="SSF81901">
    <property type="entry name" value="HCP-like"/>
    <property type="match status" value="1"/>
</dbReference>
<evidence type="ECO:0000256" key="9">
    <source>
        <dbReference type="RuleBase" id="RU361228"/>
    </source>
</evidence>
<dbReference type="Pfam" id="PF13181">
    <property type="entry name" value="TPR_8"/>
    <property type="match status" value="1"/>
</dbReference>
<comment type="catalytic activity">
    <reaction evidence="7 9">
        <text>L-arginyl-[protein] + NAD(+) = N(omega)-(ADP-D-ribosyl)-L-arginyl-[protein] + nicotinamide + H(+)</text>
        <dbReference type="Rhea" id="RHEA:19149"/>
        <dbReference type="Rhea" id="RHEA-COMP:10532"/>
        <dbReference type="Rhea" id="RHEA-COMP:15087"/>
        <dbReference type="ChEBI" id="CHEBI:15378"/>
        <dbReference type="ChEBI" id="CHEBI:17154"/>
        <dbReference type="ChEBI" id="CHEBI:29965"/>
        <dbReference type="ChEBI" id="CHEBI:57540"/>
        <dbReference type="ChEBI" id="CHEBI:142554"/>
        <dbReference type="EC" id="2.4.2.31"/>
    </reaction>
</comment>
<feature type="repeat" description="TPR" evidence="8">
    <location>
        <begin position="713"/>
        <end position="746"/>
    </location>
</feature>
<keyword evidence="5" id="KW-0677">Repeat</keyword>
<keyword evidence="2 9" id="KW-0328">Glycosyltransferase</keyword>
<dbReference type="Proteomes" id="UP000663855">
    <property type="component" value="Unassembled WGS sequence"/>
</dbReference>
<evidence type="ECO:0000256" key="8">
    <source>
        <dbReference type="PROSITE-ProRule" id="PRU00339"/>
    </source>
</evidence>
<dbReference type="GO" id="GO:0106274">
    <property type="term" value="F:NAD+-protein-arginine ADP-ribosyltransferase activity"/>
    <property type="evidence" value="ECO:0007669"/>
    <property type="project" value="UniProtKB-EC"/>
</dbReference>
<evidence type="ECO:0000256" key="10">
    <source>
        <dbReference type="SAM" id="MobiDB-lite"/>
    </source>
</evidence>
<dbReference type="PROSITE" id="PS50005">
    <property type="entry name" value="TPR"/>
    <property type="match status" value="11"/>
</dbReference>
<feature type="region of interest" description="Disordered" evidence="10">
    <location>
        <begin position="1"/>
        <end position="29"/>
    </location>
</feature>
<comment type="similarity">
    <text evidence="1 9">Belongs to the Arg-specific ADP-ribosyltransferase family.</text>
</comment>
<dbReference type="SUPFAM" id="SSF48452">
    <property type="entry name" value="TPR-like"/>
    <property type="match status" value="2"/>
</dbReference>